<gene>
    <name evidence="1" type="ORF">EV193_103357</name>
</gene>
<dbReference type="Proteomes" id="UP000294257">
    <property type="component" value="Unassembled WGS sequence"/>
</dbReference>
<reference evidence="1 2" key="1">
    <citation type="submission" date="2019-02" db="EMBL/GenBank/DDBJ databases">
        <title>Genomic Encyclopedia of Type Strains, Phase IV (KMG-IV): sequencing the most valuable type-strain genomes for metagenomic binning, comparative biology and taxonomic classification.</title>
        <authorList>
            <person name="Goeker M."/>
        </authorList>
    </citation>
    <scope>NUCLEOTIDE SEQUENCE [LARGE SCALE GENOMIC DNA]</scope>
    <source>
        <strain evidence="1 2">DSM 101727</strain>
    </source>
</reference>
<sequence length="312" mass="34014">MGPETIDQLESDVRGLVRSYQQRPLETLLPKLASTQEELINLISEGRQRPDHARDLYLLAGVASGLLAKASHDVGSPDHALTQARAAYISAERAGHSGLIAWTRGLQALITYWAGDYAKSAHFAEQGFEHAEHSQGTVAVWLACSEARTHAALNHWDKVHEAIAKANDARDRVELDDLDALGGLCTFSRPRQLYYIADSLAWGGSEQAADTERYALEAIDAYNNADPDDRAFGDEAGTRCDLALARVANRDIEGGREAMTDVLELPPPMRISGIVHSVQNVRTALASIDDSAVDDFRAELEDFSAQRLAVPS</sequence>
<keyword evidence="2" id="KW-1185">Reference proteome</keyword>
<evidence type="ECO:0000313" key="1">
    <source>
        <dbReference type="EMBL" id="RZS41039.1"/>
    </source>
</evidence>
<protein>
    <submittedName>
        <fullName evidence="1">Uncharacterized protein</fullName>
    </submittedName>
</protein>
<organism evidence="1 2">
    <name type="scientific">Herbihabitans rhizosphaerae</name>
    <dbReference type="NCBI Taxonomy" id="1872711"/>
    <lineage>
        <taxon>Bacteria</taxon>
        <taxon>Bacillati</taxon>
        <taxon>Actinomycetota</taxon>
        <taxon>Actinomycetes</taxon>
        <taxon>Pseudonocardiales</taxon>
        <taxon>Pseudonocardiaceae</taxon>
        <taxon>Herbihabitans</taxon>
    </lineage>
</organism>
<name>A0A4Q7KVJ2_9PSEU</name>
<evidence type="ECO:0000313" key="2">
    <source>
        <dbReference type="Proteomes" id="UP000294257"/>
    </source>
</evidence>
<comment type="caution">
    <text evidence="1">The sequence shown here is derived from an EMBL/GenBank/DDBJ whole genome shotgun (WGS) entry which is preliminary data.</text>
</comment>
<accession>A0A4Q7KVJ2</accession>
<dbReference type="AlphaFoldDB" id="A0A4Q7KVJ2"/>
<dbReference type="EMBL" id="SGWQ01000003">
    <property type="protein sequence ID" value="RZS41039.1"/>
    <property type="molecule type" value="Genomic_DNA"/>
</dbReference>
<proteinExistence type="predicted"/>